<name>A0A9P7QBF7_9HYPO</name>
<comment type="caution">
    <text evidence="1">The sequence shown here is derived from an EMBL/GenBank/DDBJ whole genome shotgun (WGS) entry which is preliminary data.</text>
</comment>
<dbReference type="EMBL" id="SRRH01000499">
    <property type="protein sequence ID" value="KAG6288066.1"/>
    <property type="molecule type" value="Genomic_DNA"/>
</dbReference>
<keyword evidence="2" id="KW-1185">Reference proteome</keyword>
<dbReference type="Proteomes" id="UP000707071">
    <property type="component" value="Unassembled WGS sequence"/>
</dbReference>
<proteinExistence type="predicted"/>
<protein>
    <submittedName>
        <fullName evidence="1">Uncharacterized protein</fullName>
    </submittedName>
</protein>
<accession>A0A9P7QBF7</accession>
<reference evidence="1 2" key="1">
    <citation type="journal article" date="2020" name="bioRxiv">
        <title>Whole genome comparisons of ergot fungi reveals the divergence and evolution of species within the genus Claviceps are the result of varying mechanisms driving genome evolution and host range expansion.</title>
        <authorList>
            <person name="Wyka S.A."/>
            <person name="Mondo S.J."/>
            <person name="Liu M."/>
            <person name="Dettman J."/>
            <person name="Nalam V."/>
            <person name="Broders K.D."/>
        </authorList>
    </citation>
    <scope>NUCLEOTIDE SEQUENCE [LARGE SCALE GENOMIC DNA]</scope>
    <source>
        <strain evidence="1 2">Clav52</strain>
    </source>
</reference>
<sequence>MDQSTSTQRLEELKSSIPQLEDNCHQTSKLNDFGASSNAAVDQEDARNQALAKRAQAGDFDEGLILEKLARNRMLLTFSHPMVLRNCETRLSLSWDVAEWALTALPLLHVLEFQDPTR</sequence>
<evidence type="ECO:0000313" key="2">
    <source>
        <dbReference type="Proteomes" id="UP000707071"/>
    </source>
</evidence>
<dbReference type="AlphaFoldDB" id="A0A9P7QBF7"/>
<gene>
    <name evidence="1" type="ORF">E4U09_005757</name>
</gene>
<evidence type="ECO:0000313" key="1">
    <source>
        <dbReference type="EMBL" id="KAG6288066.1"/>
    </source>
</evidence>
<organism evidence="1 2">
    <name type="scientific">Claviceps aff. purpurea</name>
    <dbReference type="NCBI Taxonomy" id="1967640"/>
    <lineage>
        <taxon>Eukaryota</taxon>
        <taxon>Fungi</taxon>
        <taxon>Dikarya</taxon>
        <taxon>Ascomycota</taxon>
        <taxon>Pezizomycotina</taxon>
        <taxon>Sordariomycetes</taxon>
        <taxon>Hypocreomycetidae</taxon>
        <taxon>Hypocreales</taxon>
        <taxon>Clavicipitaceae</taxon>
        <taxon>Claviceps</taxon>
    </lineage>
</organism>